<dbReference type="Proteomes" id="UP000198983">
    <property type="component" value="Chromosome I"/>
</dbReference>
<dbReference type="InterPro" id="IPR036480">
    <property type="entry name" value="CarbP_synth_ssu_N_sf"/>
</dbReference>
<dbReference type="Pfam" id="PF00988">
    <property type="entry name" value="CPSase_sm_chain"/>
    <property type="match status" value="1"/>
</dbReference>
<sequence>MSRNTQPSALLVLEDGRVFRGRSYGAEGETFGEAVFSTGMTGYQETLTDPSYHRQVVVQTAPHIGNTGMNDEDPESRRIWVAGYVVRDPARLPSNWRSRRSLDDALRADGVVGISGVDTRALTRHLRERGAMRVGISSTETDPNALLERVRATPRMEGAELAAEVTATEPYVVPAIGTKRYTVAAVDLGIKSMTPHRLAERGVEVHVLPATTALEDVLALGPDGVFMSNGPGDPETADHPVEVLRGVLARGIPFFGICFGNQVFGRALGLGTYKLRYGHRGINQPVQDLTTGKVEVTAHNHGFAVAWPTGSDDSPDGGPDDAADTSATGRSRRHARAAIETEFGPARVTHVCLNDDVVEGLSLSDREGRLRAFSVQYHPEAAAGPHDAAYLFDRFVGLMAGAGRTDSTGTTTHPEGAA</sequence>
<comment type="similarity">
    <text evidence="3 11">Belongs to the CarA family.</text>
</comment>
<comment type="catalytic activity">
    <reaction evidence="9 11">
        <text>hydrogencarbonate + L-glutamine + 2 ATP + H2O = carbamoyl phosphate + L-glutamate + 2 ADP + phosphate + 2 H(+)</text>
        <dbReference type="Rhea" id="RHEA:18633"/>
        <dbReference type="ChEBI" id="CHEBI:15377"/>
        <dbReference type="ChEBI" id="CHEBI:15378"/>
        <dbReference type="ChEBI" id="CHEBI:17544"/>
        <dbReference type="ChEBI" id="CHEBI:29985"/>
        <dbReference type="ChEBI" id="CHEBI:30616"/>
        <dbReference type="ChEBI" id="CHEBI:43474"/>
        <dbReference type="ChEBI" id="CHEBI:58228"/>
        <dbReference type="ChEBI" id="CHEBI:58359"/>
        <dbReference type="ChEBI" id="CHEBI:456216"/>
        <dbReference type="EC" id="6.3.5.5"/>
    </reaction>
</comment>
<dbReference type="InterPro" id="IPR017926">
    <property type="entry name" value="GATASE"/>
</dbReference>
<dbReference type="GO" id="GO:0005524">
    <property type="term" value="F:ATP binding"/>
    <property type="evidence" value="ECO:0007669"/>
    <property type="project" value="UniProtKB-UniRule"/>
</dbReference>
<dbReference type="Pfam" id="PF00117">
    <property type="entry name" value="GATase"/>
    <property type="match status" value="2"/>
</dbReference>
<feature type="binding site" evidence="11">
    <location>
        <position position="51"/>
    </location>
    <ligand>
        <name>L-glutamine</name>
        <dbReference type="ChEBI" id="CHEBI:58359"/>
    </ligand>
</feature>
<dbReference type="UniPathway" id="UPA00068">
    <property type="reaction ID" value="UER00171"/>
</dbReference>
<evidence type="ECO:0000256" key="11">
    <source>
        <dbReference type="HAMAP-Rule" id="MF_01209"/>
    </source>
</evidence>
<feature type="compositionally biased region" description="Acidic residues" evidence="12">
    <location>
        <begin position="313"/>
        <end position="323"/>
    </location>
</feature>
<dbReference type="PROSITE" id="PS51273">
    <property type="entry name" value="GATASE_TYPE_1"/>
    <property type="match status" value="1"/>
</dbReference>
<evidence type="ECO:0000256" key="12">
    <source>
        <dbReference type="SAM" id="MobiDB-lite"/>
    </source>
</evidence>
<evidence type="ECO:0000256" key="8">
    <source>
        <dbReference type="ARBA" id="ARBA00022975"/>
    </source>
</evidence>
<feature type="active site" evidence="11">
    <location>
        <position position="378"/>
    </location>
</feature>
<evidence type="ECO:0000256" key="6">
    <source>
        <dbReference type="ARBA" id="ARBA00022840"/>
    </source>
</evidence>
<comment type="pathway">
    <text evidence="2 11">Amino-acid biosynthesis; L-arginine biosynthesis; carbamoyl phosphate from bicarbonate: step 1/1.</text>
</comment>
<dbReference type="SUPFAM" id="SSF52021">
    <property type="entry name" value="Carbamoyl phosphate synthetase, small subunit N-terminal domain"/>
    <property type="match status" value="1"/>
</dbReference>
<keyword evidence="6 11" id="KW-0067">ATP-binding</keyword>
<dbReference type="SMART" id="SM01097">
    <property type="entry name" value="CPSase_sm_chain"/>
    <property type="match status" value="1"/>
</dbReference>
<dbReference type="GO" id="GO:0004359">
    <property type="term" value="F:glutaminase activity"/>
    <property type="evidence" value="ECO:0007669"/>
    <property type="project" value="RHEA"/>
</dbReference>
<gene>
    <name evidence="11" type="primary">carA</name>
    <name evidence="14" type="ORF">SAMN04489717_4102</name>
</gene>
<dbReference type="PANTHER" id="PTHR43418">
    <property type="entry name" value="MULTIFUNCTIONAL TRYPTOPHAN BIOSYNTHESIS PROTEIN-RELATED"/>
    <property type="match status" value="1"/>
</dbReference>
<comment type="subunit">
    <text evidence="11">Composed of two chains; the small (or glutamine) chain promotes the hydrolysis of glutamine to ammonia, which is used by the large (or ammonia) chain to synthesize carbamoyl phosphate. Tetramer of heterodimers (alpha,beta)4.</text>
</comment>
<dbReference type="EMBL" id="LT629732">
    <property type="protein sequence ID" value="SDS85157.1"/>
    <property type="molecule type" value="Genomic_DNA"/>
</dbReference>
<comment type="catalytic activity">
    <reaction evidence="10 11">
        <text>L-glutamine + H2O = L-glutamate + NH4(+)</text>
        <dbReference type="Rhea" id="RHEA:15889"/>
        <dbReference type="ChEBI" id="CHEBI:15377"/>
        <dbReference type="ChEBI" id="CHEBI:28938"/>
        <dbReference type="ChEBI" id="CHEBI:29985"/>
        <dbReference type="ChEBI" id="CHEBI:58359"/>
    </reaction>
</comment>
<accession>A0A1H1VJU5</accession>
<keyword evidence="7 11" id="KW-0315">Glutamine amidotransferase</keyword>
<evidence type="ECO:0000256" key="5">
    <source>
        <dbReference type="ARBA" id="ARBA00022741"/>
    </source>
</evidence>
<evidence type="ECO:0000313" key="15">
    <source>
        <dbReference type="Proteomes" id="UP000198983"/>
    </source>
</evidence>
<feature type="binding site" evidence="11">
    <location>
        <position position="303"/>
    </location>
    <ligand>
        <name>L-glutamine</name>
        <dbReference type="ChEBI" id="CHEBI:58359"/>
    </ligand>
</feature>
<feature type="active site" evidence="11">
    <location>
        <position position="380"/>
    </location>
</feature>
<keyword evidence="15" id="KW-1185">Reference proteome</keyword>
<evidence type="ECO:0000256" key="3">
    <source>
        <dbReference type="ARBA" id="ARBA00007800"/>
    </source>
</evidence>
<protein>
    <recommendedName>
        <fullName evidence="11">Carbamoyl phosphate synthase small chain</fullName>
        <ecNumber evidence="11">6.3.5.5</ecNumber>
    </recommendedName>
    <alternativeName>
        <fullName evidence="11">Carbamoyl phosphate synthetase glutamine chain</fullName>
    </alternativeName>
</protein>
<dbReference type="NCBIfam" id="TIGR01368">
    <property type="entry name" value="CPSaseIIsmall"/>
    <property type="match status" value="1"/>
</dbReference>
<dbReference type="Gene3D" id="3.40.50.880">
    <property type="match status" value="1"/>
</dbReference>
<feature type="binding site" evidence="11">
    <location>
        <position position="230"/>
    </location>
    <ligand>
        <name>L-glutamine</name>
        <dbReference type="ChEBI" id="CHEBI:58359"/>
    </ligand>
</feature>
<dbReference type="CDD" id="cd01744">
    <property type="entry name" value="GATase1_CPSase"/>
    <property type="match status" value="1"/>
</dbReference>
<dbReference type="GO" id="GO:0006541">
    <property type="term" value="P:glutamine metabolic process"/>
    <property type="evidence" value="ECO:0007669"/>
    <property type="project" value="InterPro"/>
</dbReference>
<dbReference type="NCBIfam" id="NF009475">
    <property type="entry name" value="PRK12838.1"/>
    <property type="match status" value="1"/>
</dbReference>
<feature type="region of interest" description="Disordered" evidence="12">
    <location>
        <begin position="308"/>
        <end position="335"/>
    </location>
</feature>
<evidence type="ECO:0000256" key="1">
    <source>
        <dbReference type="ARBA" id="ARBA00004812"/>
    </source>
</evidence>
<dbReference type="GO" id="GO:0004088">
    <property type="term" value="F:carbamoyl-phosphate synthase (glutamine-hydrolyzing) activity"/>
    <property type="evidence" value="ECO:0007669"/>
    <property type="project" value="UniProtKB-UniRule"/>
</dbReference>
<dbReference type="SUPFAM" id="SSF52317">
    <property type="entry name" value="Class I glutamine amidotransferase-like"/>
    <property type="match status" value="1"/>
</dbReference>
<keyword evidence="11" id="KW-0028">Amino-acid biosynthesis</keyword>
<name>A0A1H1VJU5_9ACTN</name>
<feature type="binding site" evidence="11">
    <location>
        <position position="262"/>
    </location>
    <ligand>
        <name>L-glutamine</name>
        <dbReference type="ChEBI" id="CHEBI:58359"/>
    </ligand>
</feature>
<evidence type="ECO:0000256" key="4">
    <source>
        <dbReference type="ARBA" id="ARBA00022598"/>
    </source>
</evidence>
<dbReference type="UniPathway" id="UPA00070">
    <property type="reaction ID" value="UER00115"/>
</dbReference>
<dbReference type="STRING" id="117157.SAMN04489717_4102"/>
<dbReference type="GO" id="GO:0044205">
    <property type="term" value="P:'de novo' UMP biosynthetic process"/>
    <property type="evidence" value="ECO:0007669"/>
    <property type="project" value="UniProtKB-UniRule"/>
</dbReference>
<dbReference type="InterPro" id="IPR002474">
    <property type="entry name" value="CarbamoylP_synth_ssu_N"/>
</dbReference>
<evidence type="ECO:0000256" key="2">
    <source>
        <dbReference type="ARBA" id="ARBA00005077"/>
    </source>
</evidence>
<reference evidence="14 15" key="1">
    <citation type="submission" date="2016-10" db="EMBL/GenBank/DDBJ databases">
        <authorList>
            <person name="de Groot N.N."/>
        </authorList>
    </citation>
    <scope>NUCLEOTIDE SEQUENCE [LARGE SCALE GENOMIC DNA]</scope>
    <source>
        <strain evidence="14 15">DSM 22024</strain>
    </source>
</reference>
<feature type="domain" description="Carbamoyl-phosphate synthase small subunit N-terminal" evidence="13">
    <location>
        <begin position="7"/>
        <end position="137"/>
    </location>
</feature>
<comment type="function">
    <text evidence="11">Small subunit of the glutamine-dependent carbamoyl phosphate synthetase (CPSase). CPSase catalyzes the formation of carbamoyl phosphate from the ammonia moiety of glutamine, carbonate, and phosphate donated by ATP, constituting the first step of 2 biosynthetic pathways, one leading to arginine and/or urea and the other to pyrimidine nucleotides. The small subunit (glutamine amidotransferase) binds and cleaves glutamine to supply the large subunit with the substrate ammonia.</text>
</comment>
<evidence type="ECO:0000256" key="7">
    <source>
        <dbReference type="ARBA" id="ARBA00022962"/>
    </source>
</evidence>
<dbReference type="AlphaFoldDB" id="A0A1H1VJU5"/>
<keyword evidence="5 11" id="KW-0547">Nucleotide-binding</keyword>
<dbReference type="InterPro" id="IPR035686">
    <property type="entry name" value="CPSase_GATase1"/>
</dbReference>
<evidence type="ECO:0000313" key="14">
    <source>
        <dbReference type="EMBL" id="SDS85157.1"/>
    </source>
</evidence>
<dbReference type="PRINTS" id="PR00099">
    <property type="entry name" value="CPSGATASE"/>
</dbReference>
<dbReference type="InterPro" id="IPR006274">
    <property type="entry name" value="CarbamoylP_synth_ssu"/>
</dbReference>
<dbReference type="EC" id="6.3.5.5" evidence="11"/>
<keyword evidence="4 11" id="KW-0436">Ligase</keyword>
<dbReference type="InterPro" id="IPR029062">
    <property type="entry name" value="Class_I_gatase-like"/>
</dbReference>
<feature type="binding site" evidence="11">
    <location>
        <position position="300"/>
    </location>
    <ligand>
        <name>L-glutamine</name>
        <dbReference type="ChEBI" id="CHEBI:58359"/>
    </ligand>
</feature>
<feature type="active site" description="Nucleophile" evidence="11">
    <location>
        <position position="258"/>
    </location>
</feature>
<dbReference type="PANTHER" id="PTHR43418:SF7">
    <property type="entry name" value="CARBAMOYL-PHOSPHATE SYNTHASE SMALL CHAIN"/>
    <property type="match status" value="1"/>
</dbReference>
<feature type="binding site" evidence="11">
    <location>
        <position position="259"/>
    </location>
    <ligand>
        <name>L-glutamine</name>
        <dbReference type="ChEBI" id="CHEBI:58359"/>
    </ligand>
</feature>
<feature type="region of interest" description="CPSase" evidence="11">
    <location>
        <begin position="1"/>
        <end position="181"/>
    </location>
</feature>
<evidence type="ECO:0000256" key="10">
    <source>
        <dbReference type="ARBA" id="ARBA00049285"/>
    </source>
</evidence>
<feature type="binding site" evidence="11">
    <location>
        <position position="302"/>
    </location>
    <ligand>
        <name>L-glutamine</name>
        <dbReference type="ChEBI" id="CHEBI:58359"/>
    </ligand>
</feature>
<organism evidence="14 15">
    <name type="scientific">Actinopolymorpha singaporensis</name>
    <dbReference type="NCBI Taxonomy" id="117157"/>
    <lineage>
        <taxon>Bacteria</taxon>
        <taxon>Bacillati</taxon>
        <taxon>Actinomycetota</taxon>
        <taxon>Actinomycetes</taxon>
        <taxon>Propionibacteriales</taxon>
        <taxon>Actinopolymorphaceae</taxon>
        <taxon>Actinopolymorpha</taxon>
    </lineage>
</organism>
<dbReference type="Gene3D" id="3.50.30.20">
    <property type="entry name" value="Carbamoyl-phosphate synthase small subunit, N-terminal domain"/>
    <property type="match status" value="1"/>
</dbReference>
<dbReference type="InterPro" id="IPR050472">
    <property type="entry name" value="Anth_synth/Amidotransfase"/>
</dbReference>
<evidence type="ECO:0000259" key="13">
    <source>
        <dbReference type="SMART" id="SM01097"/>
    </source>
</evidence>
<dbReference type="GO" id="GO:0006526">
    <property type="term" value="P:L-arginine biosynthetic process"/>
    <property type="evidence" value="ECO:0007669"/>
    <property type="project" value="UniProtKB-UniRule"/>
</dbReference>
<dbReference type="FunFam" id="3.50.30.20:FF:000001">
    <property type="entry name" value="Carbamoyl-phosphate synthase small chain"/>
    <property type="match status" value="1"/>
</dbReference>
<feature type="binding site" evidence="11">
    <location>
        <position position="232"/>
    </location>
    <ligand>
        <name>L-glutamine</name>
        <dbReference type="ChEBI" id="CHEBI:58359"/>
    </ligand>
</feature>
<dbReference type="GO" id="GO:0006207">
    <property type="term" value="P:'de novo' pyrimidine nucleobase biosynthetic process"/>
    <property type="evidence" value="ECO:0007669"/>
    <property type="project" value="InterPro"/>
</dbReference>
<proteinExistence type="inferred from homology"/>
<keyword evidence="11" id="KW-0055">Arginine biosynthesis</keyword>
<comment type="pathway">
    <text evidence="1 11">Pyrimidine metabolism; UMP biosynthesis via de novo pathway; (S)-dihydroorotate from bicarbonate: step 1/3.</text>
</comment>
<evidence type="ECO:0000256" key="9">
    <source>
        <dbReference type="ARBA" id="ARBA00048816"/>
    </source>
</evidence>
<dbReference type="HAMAP" id="MF_01209">
    <property type="entry name" value="CPSase_S_chain"/>
    <property type="match status" value="1"/>
</dbReference>
<keyword evidence="8 11" id="KW-0665">Pyrimidine biosynthesis</keyword>